<evidence type="ECO:0000313" key="1">
    <source>
        <dbReference type="EMBL" id="OBZ77605.1"/>
    </source>
</evidence>
<dbReference type="Proteomes" id="UP000092993">
    <property type="component" value="Unassembled WGS sequence"/>
</dbReference>
<gene>
    <name evidence="1" type="ORF">A0H81_02451</name>
</gene>
<sequence>MFLNHRSSPATHRTVCEALISSSAANPDLLDSVTRTNDAHALFMSTLWMTFWISEESSGGRTQQLFLALHKLENF</sequence>
<reference evidence="1 2" key="1">
    <citation type="submission" date="2016-03" db="EMBL/GenBank/DDBJ databases">
        <title>Whole genome sequencing of Grifola frondosa 9006-11.</title>
        <authorList>
            <person name="Min B."/>
            <person name="Park H."/>
            <person name="Kim J.-G."/>
            <person name="Cho H."/>
            <person name="Oh Y.-L."/>
            <person name="Kong W.-S."/>
            <person name="Choi I.-G."/>
        </authorList>
    </citation>
    <scope>NUCLEOTIDE SEQUENCE [LARGE SCALE GENOMIC DNA]</scope>
    <source>
        <strain evidence="1 2">9006-11</strain>
    </source>
</reference>
<proteinExistence type="predicted"/>
<comment type="caution">
    <text evidence="1">The sequence shown here is derived from an EMBL/GenBank/DDBJ whole genome shotgun (WGS) entry which is preliminary data.</text>
</comment>
<dbReference type="EMBL" id="LUGG01000002">
    <property type="protein sequence ID" value="OBZ77605.1"/>
    <property type="molecule type" value="Genomic_DNA"/>
</dbReference>
<keyword evidence="2" id="KW-1185">Reference proteome</keyword>
<name>A0A1C7ML65_GRIFR</name>
<organism evidence="1 2">
    <name type="scientific">Grifola frondosa</name>
    <name type="common">Maitake</name>
    <name type="synonym">Polyporus frondosus</name>
    <dbReference type="NCBI Taxonomy" id="5627"/>
    <lineage>
        <taxon>Eukaryota</taxon>
        <taxon>Fungi</taxon>
        <taxon>Dikarya</taxon>
        <taxon>Basidiomycota</taxon>
        <taxon>Agaricomycotina</taxon>
        <taxon>Agaricomycetes</taxon>
        <taxon>Polyporales</taxon>
        <taxon>Grifolaceae</taxon>
        <taxon>Grifola</taxon>
    </lineage>
</organism>
<dbReference type="AlphaFoldDB" id="A0A1C7ML65"/>
<accession>A0A1C7ML65</accession>
<protein>
    <submittedName>
        <fullName evidence="1">Uncharacterized protein</fullName>
    </submittedName>
</protein>
<evidence type="ECO:0000313" key="2">
    <source>
        <dbReference type="Proteomes" id="UP000092993"/>
    </source>
</evidence>